<evidence type="ECO:0000313" key="12">
    <source>
        <dbReference type="Proteomes" id="UP000663852"/>
    </source>
</evidence>
<comment type="caution">
    <text evidence="11">The sequence shown here is derived from an EMBL/GenBank/DDBJ whole genome shotgun (WGS) entry which is preliminary data.</text>
</comment>
<feature type="transmembrane region" description="Helical" evidence="9">
    <location>
        <begin position="206"/>
        <end position="229"/>
    </location>
</feature>
<reference evidence="11" key="1">
    <citation type="submission" date="2021-02" db="EMBL/GenBank/DDBJ databases">
        <authorList>
            <person name="Nowell W R."/>
        </authorList>
    </citation>
    <scope>NUCLEOTIDE SEQUENCE</scope>
</reference>
<comment type="subcellular location">
    <subcellularLocation>
        <location evidence="1">Membrane</location>
        <topology evidence="1">Multi-pass membrane protein</topology>
    </subcellularLocation>
</comment>
<evidence type="ECO:0000256" key="8">
    <source>
        <dbReference type="ARBA" id="ARBA00049560"/>
    </source>
</evidence>
<proteinExistence type="inferred from homology"/>
<dbReference type="AlphaFoldDB" id="A0A813M8Q8"/>
<accession>A0A813M8Q8</accession>
<gene>
    <name evidence="11" type="ORF">EDS130_LOCUS60</name>
</gene>
<feature type="transmembrane region" description="Helical" evidence="9">
    <location>
        <begin position="27"/>
        <end position="46"/>
    </location>
</feature>
<evidence type="ECO:0000256" key="4">
    <source>
        <dbReference type="ARBA" id="ARBA00022989"/>
    </source>
</evidence>
<evidence type="ECO:0000256" key="3">
    <source>
        <dbReference type="ARBA" id="ARBA00022692"/>
    </source>
</evidence>
<keyword evidence="4 9" id="KW-1133">Transmembrane helix</keyword>
<dbReference type="GO" id="GO:0047408">
    <property type="term" value="F:alkenylglycerophosphocholine hydrolase activity"/>
    <property type="evidence" value="ECO:0007669"/>
    <property type="project" value="UniProtKB-EC"/>
</dbReference>
<feature type="transmembrane region" description="Helical" evidence="9">
    <location>
        <begin position="58"/>
        <end position="75"/>
    </location>
</feature>
<feature type="transmembrane region" description="Helical" evidence="9">
    <location>
        <begin position="115"/>
        <end position="137"/>
    </location>
</feature>
<dbReference type="PANTHER" id="PTHR31885:SF6">
    <property type="entry name" value="GH04784P"/>
    <property type="match status" value="1"/>
</dbReference>
<comment type="similarity">
    <text evidence="2">Belongs to the TMEM86 family.</text>
</comment>
<dbReference type="PANTHER" id="PTHR31885">
    <property type="entry name" value="GH04784P"/>
    <property type="match status" value="1"/>
</dbReference>
<dbReference type="EC" id="3.3.2.2" evidence="6"/>
<feature type="transmembrane region" description="Helical" evidence="9">
    <location>
        <begin position="179"/>
        <end position="200"/>
    </location>
</feature>
<evidence type="ECO:0000256" key="6">
    <source>
        <dbReference type="ARBA" id="ARBA00035673"/>
    </source>
</evidence>
<keyword evidence="3 9" id="KW-0812">Transmembrane</keyword>
<dbReference type="Pfam" id="PF07947">
    <property type="entry name" value="YhhN"/>
    <property type="match status" value="1"/>
</dbReference>
<dbReference type="InterPro" id="IPR012506">
    <property type="entry name" value="TMEM86B-like"/>
</dbReference>
<feature type="transmembrane region" description="Helical" evidence="9">
    <location>
        <begin position="81"/>
        <end position="103"/>
    </location>
</feature>
<protein>
    <recommendedName>
        <fullName evidence="6">lysoplasmalogenase</fullName>
        <ecNumber evidence="6">3.3.2.2</ecNumber>
    </recommendedName>
</protein>
<evidence type="ECO:0000313" key="11">
    <source>
        <dbReference type="EMBL" id="CAF0719161.1"/>
    </source>
</evidence>
<keyword evidence="10" id="KW-0732">Signal</keyword>
<evidence type="ECO:0000256" key="2">
    <source>
        <dbReference type="ARBA" id="ARBA00007375"/>
    </source>
</evidence>
<evidence type="ECO:0000256" key="5">
    <source>
        <dbReference type="ARBA" id="ARBA00023136"/>
    </source>
</evidence>
<feature type="signal peptide" evidence="10">
    <location>
        <begin position="1"/>
        <end position="17"/>
    </location>
</feature>
<dbReference type="GO" id="GO:0016020">
    <property type="term" value="C:membrane"/>
    <property type="evidence" value="ECO:0007669"/>
    <property type="project" value="UniProtKB-SubCell"/>
</dbReference>
<feature type="transmembrane region" description="Helical" evidence="9">
    <location>
        <begin position="152"/>
        <end position="172"/>
    </location>
</feature>
<name>A0A813M8Q8_ADIRI</name>
<comment type="catalytic activity">
    <reaction evidence="8">
        <text>a 1-O-(1Z-alkenyl)-sn-glycero-3-phosphocholine + H2O = a 2,3-saturated aldehyde + sn-glycerol 3-phosphocholine</text>
        <dbReference type="Rhea" id="RHEA:22544"/>
        <dbReference type="ChEBI" id="CHEBI:15377"/>
        <dbReference type="ChEBI" id="CHEBI:16870"/>
        <dbReference type="ChEBI" id="CHEBI:73359"/>
        <dbReference type="ChEBI" id="CHEBI:77287"/>
        <dbReference type="EC" id="3.3.2.2"/>
    </reaction>
</comment>
<evidence type="ECO:0000256" key="9">
    <source>
        <dbReference type="SAM" id="Phobius"/>
    </source>
</evidence>
<comment type="catalytic activity">
    <reaction evidence="7">
        <text>a 1-O-(1Z-alkenyl)-sn-glycero-3-phosphoethanolamine + H2O = a 2,3-saturated aldehyde + sn-glycero-3-phosphoethanolamine</text>
        <dbReference type="Rhea" id="RHEA:16905"/>
        <dbReference type="ChEBI" id="CHEBI:15377"/>
        <dbReference type="ChEBI" id="CHEBI:73359"/>
        <dbReference type="ChEBI" id="CHEBI:77288"/>
        <dbReference type="ChEBI" id="CHEBI:143890"/>
        <dbReference type="EC" id="3.3.2.2"/>
    </reaction>
</comment>
<keyword evidence="5 9" id="KW-0472">Membrane</keyword>
<sequence length="239" mass="27181">MAYVGSLSLLFATLLMAEIYGEITENYSIIWLSKPLLMPVLLLLVFLNGHHNLSAERFCLVISLISSCIGDILLMQRRNHLFVFGLVSFLIAHISYVISFVVRLRHEGPELRRRLTISAMIVAMVPFLAYIALMLYVLCPKLQVDRDETKGLLLPVVFYIFIIVGMAYISYLRDQKLPGFWSVFIGAVFFVLSDTILAFNRFVIQIPVAGLFVMFTYGLGQYLITIGTLQITTKHWKTS</sequence>
<evidence type="ECO:0000256" key="10">
    <source>
        <dbReference type="SAM" id="SignalP"/>
    </source>
</evidence>
<evidence type="ECO:0000256" key="7">
    <source>
        <dbReference type="ARBA" id="ARBA00049458"/>
    </source>
</evidence>
<dbReference type="Proteomes" id="UP000663852">
    <property type="component" value="Unassembled WGS sequence"/>
</dbReference>
<organism evidence="11 12">
    <name type="scientific">Adineta ricciae</name>
    <name type="common">Rotifer</name>
    <dbReference type="NCBI Taxonomy" id="249248"/>
    <lineage>
        <taxon>Eukaryota</taxon>
        <taxon>Metazoa</taxon>
        <taxon>Spiralia</taxon>
        <taxon>Gnathifera</taxon>
        <taxon>Rotifera</taxon>
        <taxon>Eurotatoria</taxon>
        <taxon>Bdelloidea</taxon>
        <taxon>Adinetida</taxon>
        <taxon>Adinetidae</taxon>
        <taxon>Adineta</taxon>
    </lineage>
</organism>
<dbReference type="OrthoDB" id="2133758at2759"/>
<dbReference type="EMBL" id="CAJNOJ010000001">
    <property type="protein sequence ID" value="CAF0719161.1"/>
    <property type="molecule type" value="Genomic_DNA"/>
</dbReference>
<feature type="chain" id="PRO_5032283236" description="lysoplasmalogenase" evidence="10">
    <location>
        <begin position="18"/>
        <end position="239"/>
    </location>
</feature>
<evidence type="ECO:0000256" key="1">
    <source>
        <dbReference type="ARBA" id="ARBA00004141"/>
    </source>
</evidence>